<keyword evidence="8" id="KW-0770">Synapse</keyword>
<evidence type="ECO:0000256" key="2">
    <source>
        <dbReference type="ARBA" id="ARBA00004644"/>
    </source>
</evidence>
<evidence type="ECO:0000259" key="12">
    <source>
        <dbReference type="Pfam" id="PF01545"/>
    </source>
</evidence>
<name>A0ABP7LPR6_9ACTN</name>
<protein>
    <recommendedName>
        <fullName evidence="12">Cation efflux protein transmembrane domain-containing protein</fullName>
    </recommendedName>
</protein>
<dbReference type="InterPro" id="IPR026765">
    <property type="entry name" value="Tmem163"/>
</dbReference>
<keyword evidence="6" id="KW-0862">Zinc</keyword>
<dbReference type="PANTHER" id="PTHR31937">
    <property type="entry name" value="TRANSMEMBRANE PROTEIN 163"/>
    <property type="match status" value="1"/>
</dbReference>
<evidence type="ECO:0000256" key="9">
    <source>
        <dbReference type="ARBA" id="ARBA00023136"/>
    </source>
</evidence>
<proteinExistence type="inferred from homology"/>
<dbReference type="Gene3D" id="1.20.1510.10">
    <property type="entry name" value="Cation efflux protein transmembrane domain"/>
    <property type="match status" value="1"/>
</dbReference>
<evidence type="ECO:0000256" key="6">
    <source>
        <dbReference type="ARBA" id="ARBA00022833"/>
    </source>
</evidence>
<keyword evidence="14" id="KW-1185">Reference proteome</keyword>
<comment type="subcellular location">
    <subcellularLocation>
        <location evidence="2">Cytoplasmic vesicle</location>
        <location evidence="2">Secretory vesicle</location>
        <location evidence="2">Synaptic vesicle membrane</location>
        <topology evidence="2">Multi-pass membrane protein</topology>
    </subcellularLocation>
    <subcellularLocation>
        <location evidence="1">Early endosome membrane</location>
    </subcellularLocation>
</comment>
<evidence type="ECO:0000313" key="14">
    <source>
        <dbReference type="Proteomes" id="UP001501563"/>
    </source>
</evidence>
<keyword evidence="5" id="KW-0967">Endosome</keyword>
<dbReference type="InterPro" id="IPR058533">
    <property type="entry name" value="Cation_efflux_TM"/>
</dbReference>
<feature type="transmembrane region" description="Helical" evidence="11">
    <location>
        <begin position="56"/>
        <end position="77"/>
    </location>
</feature>
<evidence type="ECO:0000256" key="3">
    <source>
        <dbReference type="ARBA" id="ARBA00008731"/>
    </source>
</evidence>
<evidence type="ECO:0000256" key="10">
    <source>
        <dbReference type="ARBA" id="ARBA00023329"/>
    </source>
</evidence>
<feature type="transmembrane region" description="Helical" evidence="11">
    <location>
        <begin position="130"/>
        <end position="148"/>
    </location>
</feature>
<keyword evidence="4 11" id="KW-0812">Transmembrane</keyword>
<comment type="caution">
    <text evidence="13">The sequence shown here is derived from an EMBL/GenBank/DDBJ whole genome shotgun (WGS) entry which is preliminary data.</text>
</comment>
<keyword evidence="10" id="KW-0968">Cytoplasmic vesicle</keyword>
<evidence type="ECO:0000256" key="7">
    <source>
        <dbReference type="ARBA" id="ARBA00022989"/>
    </source>
</evidence>
<comment type="similarity">
    <text evidence="3">Belongs to the TMEM163 family.</text>
</comment>
<evidence type="ECO:0000256" key="5">
    <source>
        <dbReference type="ARBA" id="ARBA00022753"/>
    </source>
</evidence>
<dbReference type="InterPro" id="IPR027469">
    <property type="entry name" value="Cation_efflux_TMD_sf"/>
</dbReference>
<gene>
    <name evidence="13" type="ORF">GCM10022207_87340</name>
</gene>
<reference evidence="14" key="1">
    <citation type="journal article" date="2019" name="Int. J. Syst. Evol. Microbiol.">
        <title>The Global Catalogue of Microorganisms (GCM) 10K type strain sequencing project: providing services to taxonomists for standard genome sequencing and annotation.</title>
        <authorList>
            <consortium name="The Broad Institute Genomics Platform"/>
            <consortium name="The Broad Institute Genome Sequencing Center for Infectious Disease"/>
            <person name="Wu L."/>
            <person name="Ma J."/>
        </authorList>
    </citation>
    <scope>NUCLEOTIDE SEQUENCE [LARGE SCALE GENOMIC DNA]</scope>
    <source>
        <strain evidence="14">JCM 16578</strain>
    </source>
</reference>
<organism evidence="13 14">
    <name type="scientific">Streptomyces lannensis</name>
    <dbReference type="NCBI Taxonomy" id="766498"/>
    <lineage>
        <taxon>Bacteria</taxon>
        <taxon>Bacillati</taxon>
        <taxon>Actinomycetota</taxon>
        <taxon>Actinomycetes</taxon>
        <taxon>Kitasatosporales</taxon>
        <taxon>Streptomycetaceae</taxon>
        <taxon>Streptomyces</taxon>
    </lineage>
</organism>
<evidence type="ECO:0000256" key="8">
    <source>
        <dbReference type="ARBA" id="ARBA00023018"/>
    </source>
</evidence>
<feature type="transmembrane region" description="Helical" evidence="11">
    <location>
        <begin position="168"/>
        <end position="186"/>
    </location>
</feature>
<dbReference type="PANTHER" id="PTHR31937:SF2">
    <property type="entry name" value="TRANSMEMBRANE PROTEIN 163"/>
    <property type="match status" value="1"/>
</dbReference>
<feature type="transmembrane region" description="Helical" evidence="11">
    <location>
        <begin position="192"/>
        <end position="208"/>
    </location>
</feature>
<dbReference type="SUPFAM" id="SSF161111">
    <property type="entry name" value="Cation efflux protein transmembrane domain-like"/>
    <property type="match status" value="1"/>
</dbReference>
<feature type="domain" description="Cation efflux protein transmembrane" evidence="12">
    <location>
        <begin position="33"/>
        <end position="219"/>
    </location>
</feature>
<evidence type="ECO:0000313" key="13">
    <source>
        <dbReference type="EMBL" id="GAA3904544.1"/>
    </source>
</evidence>
<sequence>MYRLRGDGPSARVGKVRGRDGNVRVAMWTCAASVAWAAMAGMVSLVVGVISGSLALLAFGLSSVIDGSASAVLVWRFGREYQQTSYDPRAVHRVEHRATRVVGVAMLASAAYIVIQAGRSLLAHAHPQQSITGLVLLTGSLLLCPFLGTVKARLSAPLNSPALRGDGVLSLVGGALAATALLGVAANKELGWWWTDSVSALLISMFLMREGAHTVRASAQLSAA</sequence>
<keyword evidence="9 11" id="KW-0472">Membrane</keyword>
<feature type="transmembrane region" description="Helical" evidence="11">
    <location>
        <begin position="98"/>
        <end position="118"/>
    </location>
</feature>
<dbReference type="Pfam" id="PF01545">
    <property type="entry name" value="Cation_efflux"/>
    <property type="match status" value="1"/>
</dbReference>
<evidence type="ECO:0000256" key="1">
    <source>
        <dbReference type="ARBA" id="ARBA00004146"/>
    </source>
</evidence>
<accession>A0ABP7LPR6</accession>
<dbReference type="EMBL" id="BAAAZA010000056">
    <property type="protein sequence ID" value="GAA3904544.1"/>
    <property type="molecule type" value="Genomic_DNA"/>
</dbReference>
<feature type="transmembrane region" description="Helical" evidence="11">
    <location>
        <begin position="25"/>
        <end position="50"/>
    </location>
</feature>
<evidence type="ECO:0000256" key="4">
    <source>
        <dbReference type="ARBA" id="ARBA00022692"/>
    </source>
</evidence>
<evidence type="ECO:0000256" key="11">
    <source>
        <dbReference type="SAM" id="Phobius"/>
    </source>
</evidence>
<keyword evidence="7 11" id="KW-1133">Transmembrane helix</keyword>
<dbReference type="Proteomes" id="UP001501563">
    <property type="component" value="Unassembled WGS sequence"/>
</dbReference>